<keyword evidence="1" id="KW-0560">Oxidoreductase</keyword>
<comment type="caution">
    <text evidence="3">The sequence shown here is derived from an EMBL/GenBank/DDBJ whole genome shotgun (WGS) entry which is preliminary data.</text>
</comment>
<dbReference type="InterPro" id="IPR051457">
    <property type="entry name" value="2-oxoacid:Fd_oxidoreductase"/>
</dbReference>
<dbReference type="AlphaFoldDB" id="A0A2W7NL15"/>
<evidence type="ECO:0000259" key="2">
    <source>
        <dbReference type="Pfam" id="PF02775"/>
    </source>
</evidence>
<organism evidence="3 4">
    <name type="scientific">Breznakibacter xylanolyticus</name>
    <dbReference type="NCBI Taxonomy" id="990"/>
    <lineage>
        <taxon>Bacteria</taxon>
        <taxon>Pseudomonadati</taxon>
        <taxon>Bacteroidota</taxon>
        <taxon>Bacteroidia</taxon>
        <taxon>Marinilabiliales</taxon>
        <taxon>Marinilabiliaceae</taxon>
        <taxon>Breznakibacter</taxon>
    </lineage>
</organism>
<proteinExistence type="predicted"/>
<dbReference type="GO" id="GO:0016625">
    <property type="term" value="F:oxidoreductase activity, acting on the aldehyde or oxo group of donors, iron-sulfur protein as acceptor"/>
    <property type="evidence" value="ECO:0007669"/>
    <property type="project" value="UniProtKB-ARBA"/>
</dbReference>
<name>A0A2W7NL15_9BACT</name>
<evidence type="ECO:0000313" key="4">
    <source>
        <dbReference type="Proteomes" id="UP000249239"/>
    </source>
</evidence>
<dbReference type="PANTHER" id="PTHR48084">
    <property type="entry name" value="2-OXOGLUTARATE OXIDOREDUCTASE SUBUNIT KORB-RELATED"/>
    <property type="match status" value="1"/>
</dbReference>
<reference evidence="3 4" key="1">
    <citation type="submission" date="2018-06" db="EMBL/GenBank/DDBJ databases">
        <title>Genomic Encyclopedia of Archaeal and Bacterial Type Strains, Phase II (KMG-II): from individual species to whole genera.</title>
        <authorList>
            <person name="Goeker M."/>
        </authorList>
    </citation>
    <scope>NUCLEOTIDE SEQUENCE [LARGE SCALE GENOMIC DNA]</scope>
    <source>
        <strain evidence="3 4">DSM 6779</strain>
    </source>
</reference>
<dbReference type="CDD" id="cd03375">
    <property type="entry name" value="TPP_OGFOR"/>
    <property type="match status" value="1"/>
</dbReference>
<dbReference type="GO" id="GO:0030976">
    <property type="term" value="F:thiamine pyrophosphate binding"/>
    <property type="evidence" value="ECO:0007669"/>
    <property type="project" value="InterPro"/>
</dbReference>
<evidence type="ECO:0000313" key="3">
    <source>
        <dbReference type="EMBL" id="PZX17364.1"/>
    </source>
</evidence>
<dbReference type="Gene3D" id="3.40.50.970">
    <property type="match status" value="1"/>
</dbReference>
<dbReference type="GO" id="GO:0045333">
    <property type="term" value="P:cellular respiration"/>
    <property type="evidence" value="ECO:0007669"/>
    <property type="project" value="UniProtKB-ARBA"/>
</dbReference>
<gene>
    <name evidence="3" type="ORF">LX69_01413</name>
</gene>
<dbReference type="EMBL" id="QKZK01000009">
    <property type="protein sequence ID" value="PZX17364.1"/>
    <property type="molecule type" value="Genomic_DNA"/>
</dbReference>
<evidence type="ECO:0000256" key="1">
    <source>
        <dbReference type="ARBA" id="ARBA00023002"/>
    </source>
</evidence>
<dbReference type="InterPro" id="IPR029061">
    <property type="entry name" value="THDP-binding"/>
</dbReference>
<sequence>MQEASALTYTDFKSNQSVKWCPGCGDHAILNSVQKAMAELGYSQEEVAVISGIGCSSRFPYYMNAYGFHTIHGRASAVATGVKIANPELKVWQITGDGDALAIGGNHFIHAVRRNIDLNIILFNNQIYGLTKGQYSPTSKKGFVSKTSPFGTIENPFRPGELTIGARGHFFARTIDKELKLTVEVLKEAAKFSGASVVEVLQNCVIYNDRTHEVLTEKGFKEERTIVLRHGQPMLFGKDNDKGLMLDGLNLKVVKLGDNGITEKDILVHDAMNPDPSLHLKLANMEYPDYPVAMGVIRAVPYATYNAELVEQIEAVQAKSKIKSFKDLVFSGDVWEVK</sequence>
<dbReference type="InterPro" id="IPR011766">
    <property type="entry name" value="TPP_enzyme_TPP-bd"/>
</dbReference>
<dbReference type="OrthoDB" id="9775140at2"/>
<keyword evidence="4" id="KW-1185">Reference proteome</keyword>
<dbReference type="Proteomes" id="UP000249239">
    <property type="component" value="Unassembled WGS sequence"/>
</dbReference>
<dbReference type="Pfam" id="PF02775">
    <property type="entry name" value="TPP_enzyme_C"/>
    <property type="match status" value="1"/>
</dbReference>
<dbReference type="SUPFAM" id="SSF52518">
    <property type="entry name" value="Thiamin diphosphate-binding fold (THDP-binding)"/>
    <property type="match status" value="1"/>
</dbReference>
<protein>
    <submittedName>
        <fullName evidence="3">2-oxoglutarate ferredoxin oxidoreductase subunit beta</fullName>
    </submittedName>
</protein>
<dbReference type="PANTHER" id="PTHR48084:SF4">
    <property type="entry name" value="2-OXOGLUTARATE OXIDOREDUCTASE SUBUNIT KORB"/>
    <property type="match status" value="1"/>
</dbReference>
<accession>A0A2W7NL15</accession>
<dbReference type="GO" id="GO:0044281">
    <property type="term" value="P:small molecule metabolic process"/>
    <property type="evidence" value="ECO:0007669"/>
    <property type="project" value="UniProtKB-ARBA"/>
</dbReference>
<feature type="domain" description="Thiamine pyrophosphate enzyme TPP-binding" evidence="2">
    <location>
        <begin position="53"/>
        <end position="200"/>
    </location>
</feature>